<dbReference type="RefSeq" id="XP_008028515.1">
    <property type="nucleotide sequence ID" value="XM_008030324.1"/>
</dbReference>
<evidence type="ECO:0000313" key="2">
    <source>
        <dbReference type="Proteomes" id="UP000016935"/>
    </source>
</evidence>
<reference evidence="1 2" key="1">
    <citation type="journal article" date="2012" name="PLoS Pathog.">
        <title>Diverse lifestyles and strategies of plant pathogenesis encoded in the genomes of eighteen Dothideomycetes fungi.</title>
        <authorList>
            <person name="Ohm R.A."/>
            <person name="Feau N."/>
            <person name="Henrissat B."/>
            <person name="Schoch C.L."/>
            <person name="Horwitz B.A."/>
            <person name="Barry K.W."/>
            <person name="Condon B.J."/>
            <person name="Copeland A.C."/>
            <person name="Dhillon B."/>
            <person name="Glaser F."/>
            <person name="Hesse C.N."/>
            <person name="Kosti I."/>
            <person name="LaButti K."/>
            <person name="Lindquist E.A."/>
            <person name="Lucas S."/>
            <person name="Salamov A.A."/>
            <person name="Bradshaw R.E."/>
            <person name="Ciuffetti L."/>
            <person name="Hamelin R.C."/>
            <person name="Kema G.H.J."/>
            <person name="Lawrence C."/>
            <person name="Scott J.A."/>
            <person name="Spatafora J.W."/>
            <person name="Turgeon B.G."/>
            <person name="de Wit P.J.G.M."/>
            <person name="Zhong S."/>
            <person name="Goodwin S.B."/>
            <person name="Grigoriev I.V."/>
        </authorList>
    </citation>
    <scope>NUCLEOTIDE SEQUENCE [LARGE SCALE GENOMIC DNA]</scope>
    <source>
        <strain evidence="2">28A</strain>
    </source>
</reference>
<dbReference type="AlphaFoldDB" id="R0JSV3"/>
<dbReference type="EMBL" id="KB908814">
    <property type="protein sequence ID" value="EOA84128.1"/>
    <property type="molecule type" value="Genomic_DNA"/>
</dbReference>
<keyword evidence="2" id="KW-1185">Reference proteome</keyword>
<dbReference type="Proteomes" id="UP000016935">
    <property type="component" value="Unassembled WGS sequence"/>
</dbReference>
<protein>
    <submittedName>
        <fullName evidence="1">Uncharacterized protein</fullName>
    </submittedName>
</protein>
<gene>
    <name evidence="1" type="ORF">SETTUDRAFT_164399</name>
</gene>
<organism evidence="1 2">
    <name type="scientific">Exserohilum turcicum (strain 28A)</name>
    <name type="common">Northern leaf blight fungus</name>
    <name type="synonym">Setosphaeria turcica</name>
    <dbReference type="NCBI Taxonomy" id="671987"/>
    <lineage>
        <taxon>Eukaryota</taxon>
        <taxon>Fungi</taxon>
        <taxon>Dikarya</taxon>
        <taxon>Ascomycota</taxon>
        <taxon>Pezizomycotina</taxon>
        <taxon>Dothideomycetes</taxon>
        <taxon>Pleosporomycetidae</taxon>
        <taxon>Pleosporales</taxon>
        <taxon>Pleosporineae</taxon>
        <taxon>Pleosporaceae</taxon>
        <taxon>Exserohilum</taxon>
    </lineage>
</organism>
<evidence type="ECO:0000313" key="1">
    <source>
        <dbReference type="EMBL" id="EOA84128.1"/>
    </source>
</evidence>
<dbReference type="GeneID" id="19399118"/>
<proteinExistence type="predicted"/>
<sequence>MAALNPRYDNLPPGTKHGWLVLGFAGRGTWRLVSTNREFVRVLKYTDAQRNIQDANADYTLLLISMYMPIPRLPSIGKR</sequence>
<accession>R0JSV3</accession>
<reference evidence="1 2" key="2">
    <citation type="journal article" date="2013" name="PLoS Genet.">
        <title>Comparative genome structure, secondary metabolite, and effector coding capacity across Cochliobolus pathogens.</title>
        <authorList>
            <person name="Condon B.J."/>
            <person name="Leng Y."/>
            <person name="Wu D."/>
            <person name="Bushley K.E."/>
            <person name="Ohm R.A."/>
            <person name="Otillar R."/>
            <person name="Martin J."/>
            <person name="Schackwitz W."/>
            <person name="Grimwood J."/>
            <person name="MohdZainudin N."/>
            <person name="Xue C."/>
            <person name="Wang R."/>
            <person name="Manning V.A."/>
            <person name="Dhillon B."/>
            <person name="Tu Z.J."/>
            <person name="Steffenson B.J."/>
            <person name="Salamov A."/>
            <person name="Sun H."/>
            <person name="Lowry S."/>
            <person name="LaButti K."/>
            <person name="Han J."/>
            <person name="Copeland A."/>
            <person name="Lindquist E."/>
            <person name="Barry K."/>
            <person name="Schmutz J."/>
            <person name="Baker S.E."/>
            <person name="Ciuffetti L.M."/>
            <person name="Grigoriev I.V."/>
            <person name="Zhong S."/>
            <person name="Turgeon B.G."/>
        </authorList>
    </citation>
    <scope>NUCLEOTIDE SEQUENCE [LARGE SCALE GENOMIC DNA]</scope>
    <source>
        <strain evidence="2">28A</strain>
    </source>
</reference>
<dbReference type="HOGENOM" id="CLU_2607522_0_0_1"/>
<name>R0JSV3_EXST2</name>